<dbReference type="Gene3D" id="3.10.560.10">
    <property type="entry name" value="Outer membrane lipoprotein wza domain like"/>
    <property type="match status" value="1"/>
</dbReference>
<dbReference type="EMBL" id="MFCV01000018">
    <property type="protein sequence ID" value="OGE32946.1"/>
    <property type="molecule type" value="Genomic_DNA"/>
</dbReference>
<feature type="domain" description="Soluble ligand binding" evidence="1">
    <location>
        <begin position="50"/>
        <end position="107"/>
    </location>
</feature>
<dbReference type="PANTHER" id="PTHR21180:SF32">
    <property type="entry name" value="ENDONUCLEASE_EXONUCLEASE_PHOSPHATASE FAMILY DOMAIN-CONTAINING PROTEIN 1"/>
    <property type="match status" value="1"/>
</dbReference>
<accession>A0A1F5JW91</accession>
<evidence type="ECO:0000259" key="1">
    <source>
        <dbReference type="Pfam" id="PF10531"/>
    </source>
</evidence>
<reference evidence="2 3" key="1">
    <citation type="journal article" date="2016" name="Nat. Commun.">
        <title>Thousands of microbial genomes shed light on interconnected biogeochemical processes in an aquifer system.</title>
        <authorList>
            <person name="Anantharaman K."/>
            <person name="Brown C.T."/>
            <person name="Hug L.A."/>
            <person name="Sharon I."/>
            <person name="Castelle C.J."/>
            <person name="Probst A.J."/>
            <person name="Thomas B.C."/>
            <person name="Singh A."/>
            <person name="Wilkins M.J."/>
            <person name="Karaoz U."/>
            <person name="Brodie E.L."/>
            <person name="Williams K.H."/>
            <person name="Hubbard S.S."/>
            <person name="Banfield J.F."/>
        </authorList>
    </citation>
    <scope>NUCLEOTIDE SEQUENCE [LARGE SCALE GENOMIC DNA]</scope>
</reference>
<dbReference type="Pfam" id="PF10531">
    <property type="entry name" value="SLBB"/>
    <property type="match status" value="1"/>
</dbReference>
<dbReference type="Proteomes" id="UP000176902">
    <property type="component" value="Unassembled WGS sequence"/>
</dbReference>
<proteinExistence type="predicted"/>
<evidence type="ECO:0000313" key="2">
    <source>
        <dbReference type="EMBL" id="OGE32946.1"/>
    </source>
</evidence>
<dbReference type="GO" id="GO:0015628">
    <property type="term" value="P:protein secretion by the type II secretion system"/>
    <property type="evidence" value="ECO:0007669"/>
    <property type="project" value="TreeGrafter"/>
</dbReference>
<dbReference type="PANTHER" id="PTHR21180">
    <property type="entry name" value="ENDONUCLEASE/EXONUCLEASE/PHOSPHATASE FAMILY DOMAIN-CONTAINING PROTEIN 1"/>
    <property type="match status" value="1"/>
</dbReference>
<sequence>MVDKFKLPIALSLVGVVLIIGGLFASSSGKPQSNDFPKESIVSGQKFISIDVSGAVNSPGVHQVEESGRIEDAINAAGGFSEKANTEYIDKQLNLAQKLTDGTKIYIPFEGETSAGTVMGVSSQASGTAINEKVNINTSTQAQLESLSGVGPVTASKIITGRPYASIEELLGKKIVGKAVYEKIKDFIVSY</sequence>
<name>A0A1F5JW91_9BACT</name>
<dbReference type="GO" id="GO:0015627">
    <property type="term" value="C:type II protein secretion system complex"/>
    <property type="evidence" value="ECO:0007669"/>
    <property type="project" value="TreeGrafter"/>
</dbReference>
<dbReference type="SUPFAM" id="SSF81585">
    <property type="entry name" value="PsbU/PolX domain-like"/>
    <property type="match status" value="1"/>
</dbReference>
<dbReference type="Pfam" id="PF12836">
    <property type="entry name" value="HHH_3"/>
    <property type="match status" value="1"/>
</dbReference>
<dbReference type="STRING" id="1797768.A3C59_02055"/>
<dbReference type="AlphaFoldDB" id="A0A1F5JW91"/>
<evidence type="ECO:0000313" key="3">
    <source>
        <dbReference type="Proteomes" id="UP000176902"/>
    </source>
</evidence>
<protein>
    <recommendedName>
        <fullName evidence="1">Soluble ligand binding domain-containing protein</fullName>
    </recommendedName>
</protein>
<dbReference type="InterPro" id="IPR051675">
    <property type="entry name" value="Endo/Exo/Phosphatase_dom_1"/>
</dbReference>
<comment type="caution">
    <text evidence="2">The sequence shown here is derived from an EMBL/GenBank/DDBJ whole genome shotgun (WGS) entry which is preliminary data.</text>
</comment>
<dbReference type="InterPro" id="IPR019554">
    <property type="entry name" value="Soluble_ligand-bd"/>
</dbReference>
<gene>
    <name evidence="2" type="ORF">A3C59_02055</name>
</gene>
<dbReference type="Gene3D" id="1.10.150.320">
    <property type="entry name" value="Photosystem II 12 kDa extrinsic protein"/>
    <property type="match status" value="1"/>
</dbReference>
<organism evidence="2 3">
    <name type="scientific">Candidatus Daviesbacteria bacterium RIFCSPHIGHO2_02_FULL_36_13</name>
    <dbReference type="NCBI Taxonomy" id="1797768"/>
    <lineage>
        <taxon>Bacteria</taxon>
        <taxon>Candidatus Daviesiibacteriota</taxon>
    </lineage>
</organism>